<dbReference type="NCBIfam" id="NF008607">
    <property type="entry name" value="PRK11579.1"/>
    <property type="match status" value="1"/>
</dbReference>
<evidence type="ECO:0000313" key="5">
    <source>
        <dbReference type="EMBL" id="MFD1676007.1"/>
    </source>
</evidence>
<accession>A0ABW4JI27</accession>
<evidence type="ECO:0000259" key="4">
    <source>
        <dbReference type="Pfam" id="PF02894"/>
    </source>
</evidence>
<dbReference type="Gene3D" id="3.30.360.10">
    <property type="entry name" value="Dihydrodipicolinate Reductase, domain 2"/>
    <property type="match status" value="1"/>
</dbReference>
<protein>
    <submittedName>
        <fullName evidence="5">Oxidoreductase</fullName>
    </submittedName>
</protein>
<comment type="similarity">
    <text evidence="1">Belongs to the Gfo/Idh/MocA family.</text>
</comment>
<evidence type="ECO:0000313" key="6">
    <source>
        <dbReference type="Proteomes" id="UP001597079"/>
    </source>
</evidence>
<dbReference type="InterPro" id="IPR004104">
    <property type="entry name" value="Gfo/Idh/MocA-like_OxRdtase_C"/>
</dbReference>
<dbReference type="Pfam" id="PF02894">
    <property type="entry name" value="GFO_IDH_MocA_C"/>
    <property type="match status" value="1"/>
</dbReference>
<dbReference type="RefSeq" id="WP_377943900.1">
    <property type="nucleotide sequence ID" value="NZ_JBHUCX010000039.1"/>
</dbReference>
<dbReference type="PANTHER" id="PTHR43708">
    <property type="entry name" value="CONSERVED EXPRESSED OXIDOREDUCTASE (EUROFUNG)"/>
    <property type="match status" value="1"/>
</dbReference>
<dbReference type="InterPro" id="IPR000683">
    <property type="entry name" value="Gfo/Idh/MocA-like_OxRdtase_N"/>
</dbReference>
<keyword evidence="6" id="KW-1185">Reference proteome</keyword>
<gene>
    <name evidence="5" type="ORF">ACFSB2_14985</name>
</gene>
<dbReference type="Pfam" id="PF01408">
    <property type="entry name" value="GFO_IDH_MocA"/>
    <property type="match status" value="1"/>
</dbReference>
<feature type="domain" description="Gfo/Idh/MocA-like oxidoreductase N-terminal" evidence="3">
    <location>
        <begin position="5"/>
        <end position="122"/>
    </location>
</feature>
<dbReference type="InterPro" id="IPR036291">
    <property type="entry name" value="NAD(P)-bd_dom_sf"/>
</dbReference>
<dbReference type="Gene3D" id="3.40.50.720">
    <property type="entry name" value="NAD(P)-binding Rossmann-like Domain"/>
    <property type="match status" value="1"/>
</dbReference>
<organism evidence="5 6">
    <name type="scientific">Alicyclobacillus fodiniaquatilis</name>
    <dbReference type="NCBI Taxonomy" id="1661150"/>
    <lineage>
        <taxon>Bacteria</taxon>
        <taxon>Bacillati</taxon>
        <taxon>Bacillota</taxon>
        <taxon>Bacilli</taxon>
        <taxon>Bacillales</taxon>
        <taxon>Alicyclobacillaceae</taxon>
        <taxon>Alicyclobacillus</taxon>
    </lineage>
</organism>
<evidence type="ECO:0000259" key="3">
    <source>
        <dbReference type="Pfam" id="PF01408"/>
    </source>
</evidence>
<evidence type="ECO:0000256" key="1">
    <source>
        <dbReference type="ARBA" id="ARBA00010928"/>
    </source>
</evidence>
<name>A0ABW4JI27_9BACL</name>
<keyword evidence="2" id="KW-0560">Oxidoreductase</keyword>
<reference evidence="6" key="1">
    <citation type="journal article" date="2019" name="Int. J. Syst. Evol. Microbiol.">
        <title>The Global Catalogue of Microorganisms (GCM) 10K type strain sequencing project: providing services to taxonomists for standard genome sequencing and annotation.</title>
        <authorList>
            <consortium name="The Broad Institute Genomics Platform"/>
            <consortium name="The Broad Institute Genome Sequencing Center for Infectious Disease"/>
            <person name="Wu L."/>
            <person name="Ma J."/>
        </authorList>
    </citation>
    <scope>NUCLEOTIDE SEQUENCE [LARGE SCALE GENOMIC DNA]</scope>
    <source>
        <strain evidence="6">CGMCC 1.12286</strain>
    </source>
</reference>
<dbReference type="SUPFAM" id="SSF51735">
    <property type="entry name" value="NAD(P)-binding Rossmann-fold domains"/>
    <property type="match status" value="1"/>
</dbReference>
<dbReference type="Proteomes" id="UP001597079">
    <property type="component" value="Unassembled WGS sequence"/>
</dbReference>
<dbReference type="EMBL" id="JBHUCX010000039">
    <property type="protein sequence ID" value="MFD1676007.1"/>
    <property type="molecule type" value="Genomic_DNA"/>
</dbReference>
<evidence type="ECO:0000256" key="2">
    <source>
        <dbReference type="ARBA" id="ARBA00023002"/>
    </source>
</evidence>
<dbReference type="PANTHER" id="PTHR43708:SF5">
    <property type="entry name" value="CONSERVED EXPRESSED OXIDOREDUCTASE (EUROFUNG)-RELATED"/>
    <property type="match status" value="1"/>
</dbReference>
<feature type="domain" description="Gfo/Idh/MocA-like oxidoreductase C-terminal" evidence="4">
    <location>
        <begin position="136"/>
        <end position="346"/>
    </location>
</feature>
<proteinExistence type="inferred from homology"/>
<sequence>MSGPIHVGLIGYGYAGKTFHAPIITSVPGLQLTKVVERRGRESQKRYPWVEVVTDVRHLYDDEQIDLIVVTTPSTNHVEFVRDALLAGKHVVVEKPFTVSSADADDLIKLAASRGKVLSVFHNRRWDADFRTIQKIVHEGLIGSVVECEFHWDNFRPEVHGGWRESDVPGAGVLYDLGVHFLDQAVCLFGVPDTITADVRKSRPNARNHDYFDIVLGYNGKKVILKSSRYVREIGPRYTLHGTLGSFVKYGIDPQEEALIRGETPITSRAWGSEPRARWGTINTSVGSLHVTGLLETMPGAYQDYYQNICDHISGKAELAVTADEARTAIRLIELALQSHEEQRTLPFS</sequence>
<comment type="caution">
    <text evidence="5">The sequence shown here is derived from an EMBL/GenBank/DDBJ whole genome shotgun (WGS) entry which is preliminary data.</text>
</comment>
<dbReference type="InterPro" id="IPR051317">
    <property type="entry name" value="Gfo/Idh/MocA_oxidoreduct"/>
</dbReference>